<keyword evidence="3" id="KW-0804">Transcription</keyword>
<feature type="domain" description="HTH arsR-type" evidence="4">
    <location>
        <begin position="2"/>
        <end position="97"/>
    </location>
</feature>
<dbReference type="PANTHER" id="PTHR43132">
    <property type="entry name" value="ARSENICAL RESISTANCE OPERON REPRESSOR ARSR-RELATED"/>
    <property type="match status" value="1"/>
</dbReference>
<keyword evidence="1" id="KW-0805">Transcription regulation</keyword>
<dbReference type="PANTHER" id="PTHR43132:SF6">
    <property type="entry name" value="HTH-TYPE TRANSCRIPTIONAL REPRESSOR CZRA"/>
    <property type="match status" value="1"/>
</dbReference>
<dbReference type="NCBIfam" id="NF033788">
    <property type="entry name" value="HTH_metalloreg"/>
    <property type="match status" value="1"/>
</dbReference>
<dbReference type="GO" id="GO:0003700">
    <property type="term" value="F:DNA-binding transcription factor activity"/>
    <property type="evidence" value="ECO:0007669"/>
    <property type="project" value="InterPro"/>
</dbReference>
<name>A0A7U6GFL8_CALEA</name>
<proteinExistence type="predicted"/>
<dbReference type="InterPro" id="IPR001845">
    <property type="entry name" value="HTH_ArsR_DNA-bd_dom"/>
</dbReference>
<dbReference type="PRINTS" id="PR00778">
    <property type="entry name" value="HTHARSR"/>
</dbReference>
<evidence type="ECO:0000256" key="1">
    <source>
        <dbReference type="ARBA" id="ARBA00023015"/>
    </source>
</evidence>
<dbReference type="SMART" id="SM00418">
    <property type="entry name" value="HTH_ARSR"/>
    <property type="match status" value="1"/>
</dbReference>
<evidence type="ECO:0000256" key="3">
    <source>
        <dbReference type="ARBA" id="ARBA00023163"/>
    </source>
</evidence>
<protein>
    <submittedName>
        <fullName evidence="5">ArsR family transcriptional regulator</fullName>
    </submittedName>
</protein>
<dbReference type="InterPro" id="IPR036390">
    <property type="entry name" value="WH_DNA-bd_sf"/>
</dbReference>
<dbReference type="KEGG" id="cex:CSE_13970"/>
<dbReference type="EMBL" id="AP012051">
    <property type="protein sequence ID" value="BAL81523.1"/>
    <property type="molecule type" value="Genomic_DNA"/>
</dbReference>
<organism evidence="5 6">
    <name type="scientific">Caldisericum exile (strain DSM 21853 / NBRC 104410 / AZM16c01)</name>
    <dbReference type="NCBI Taxonomy" id="511051"/>
    <lineage>
        <taxon>Bacteria</taxon>
        <taxon>Pseudomonadati</taxon>
        <taxon>Caldisericota/Cryosericota group</taxon>
        <taxon>Caldisericota</taxon>
        <taxon>Caldisericia</taxon>
        <taxon>Caldisericales</taxon>
        <taxon>Caldisericaceae</taxon>
        <taxon>Caldisericum</taxon>
    </lineage>
</organism>
<keyword evidence="2" id="KW-0238">DNA-binding</keyword>
<accession>A0A7U6GFL8</accession>
<dbReference type="Pfam" id="PF01022">
    <property type="entry name" value="HTH_5"/>
    <property type="match status" value="1"/>
</dbReference>
<dbReference type="Proteomes" id="UP000004793">
    <property type="component" value="Chromosome"/>
</dbReference>
<gene>
    <name evidence="5" type="ordered locus">CSE_13970</name>
</gene>
<dbReference type="OrthoDB" id="9794330at2"/>
<dbReference type="PROSITE" id="PS50987">
    <property type="entry name" value="HTH_ARSR_2"/>
    <property type="match status" value="1"/>
</dbReference>
<dbReference type="Gene3D" id="1.10.10.10">
    <property type="entry name" value="Winged helix-like DNA-binding domain superfamily/Winged helix DNA-binding domain"/>
    <property type="match status" value="1"/>
</dbReference>
<sequence length="97" mass="11263">MVEKIDIEKLSRFFKGLLDPTRLKMIILLMDKGEMCVNKIVKALNIRELAVSQQLQILIDSGIARKRKEGQFVRYFISNDFIRKLIESTEEYLTGGN</sequence>
<dbReference type="InterPro" id="IPR011991">
    <property type="entry name" value="ArsR-like_HTH"/>
</dbReference>
<dbReference type="RefSeq" id="WP_014453918.1">
    <property type="nucleotide sequence ID" value="NC_017096.1"/>
</dbReference>
<dbReference type="SUPFAM" id="SSF46785">
    <property type="entry name" value="Winged helix' DNA-binding domain"/>
    <property type="match status" value="1"/>
</dbReference>
<dbReference type="InterPro" id="IPR051011">
    <property type="entry name" value="Metal_resp_trans_reg"/>
</dbReference>
<evidence type="ECO:0000256" key="2">
    <source>
        <dbReference type="ARBA" id="ARBA00023125"/>
    </source>
</evidence>
<dbReference type="AlphaFoldDB" id="A0A7U6GFL8"/>
<reference evidence="5 6" key="1">
    <citation type="submission" date="2011-01" db="EMBL/GenBank/DDBJ databases">
        <title>Whole genome sequence of Caldisericum exile AZM16c01.</title>
        <authorList>
            <person name="Narita-Yamada S."/>
            <person name="Kawakoshi A."/>
            <person name="Nakamura S."/>
            <person name="Sasagawa M."/>
            <person name="Fukada J."/>
            <person name="Sekine M."/>
            <person name="Kato Y."/>
            <person name="Fukai R."/>
            <person name="Sasaki K."/>
            <person name="Hanamaki A."/>
            <person name="Narita H."/>
            <person name="Konno Y."/>
            <person name="Mori K."/>
            <person name="Yamazaki S."/>
            <person name="Suzuki K."/>
            <person name="Fujita N."/>
        </authorList>
    </citation>
    <scope>NUCLEOTIDE SEQUENCE [LARGE SCALE GENOMIC DNA]</scope>
    <source>
        <strain evidence="6">DSM 21853 / NBRC 104410 / AZM16c01</strain>
    </source>
</reference>
<evidence type="ECO:0000313" key="5">
    <source>
        <dbReference type="EMBL" id="BAL81523.1"/>
    </source>
</evidence>
<dbReference type="InterPro" id="IPR036388">
    <property type="entry name" value="WH-like_DNA-bd_sf"/>
</dbReference>
<dbReference type="CDD" id="cd00090">
    <property type="entry name" value="HTH_ARSR"/>
    <property type="match status" value="1"/>
</dbReference>
<dbReference type="GO" id="GO:0003677">
    <property type="term" value="F:DNA binding"/>
    <property type="evidence" value="ECO:0007669"/>
    <property type="project" value="UniProtKB-KW"/>
</dbReference>
<evidence type="ECO:0000259" key="4">
    <source>
        <dbReference type="PROSITE" id="PS50987"/>
    </source>
</evidence>
<evidence type="ECO:0000313" key="6">
    <source>
        <dbReference type="Proteomes" id="UP000004793"/>
    </source>
</evidence>
<keyword evidence="6" id="KW-1185">Reference proteome</keyword>